<protein>
    <recommendedName>
        <fullName evidence="4">DUF1794 domain-containing protein</fullName>
    </recommendedName>
</protein>
<comment type="caution">
    <text evidence="2">The sequence shown here is derived from an EMBL/GenBank/DDBJ whole genome shotgun (WGS) entry which is preliminary data.</text>
</comment>
<name>A0ABT5UC64_9GAMM</name>
<accession>A0ABT5UC64</accession>
<keyword evidence="1" id="KW-1133">Transmembrane helix</keyword>
<evidence type="ECO:0000256" key="1">
    <source>
        <dbReference type="SAM" id="Phobius"/>
    </source>
</evidence>
<organism evidence="2 3">
    <name type="scientific">Spartinivicinus poritis</name>
    <dbReference type="NCBI Taxonomy" id="2994640"/>
    <lineage>
        <taxon>Bacteria</taxon>
        <taxon>Pseudomonadati</taxon>
        <taxon>Pseudomonadota</taxon>
        <taxon>Gammaproteobacteria</taxon>
        <taxon>Oceanospirillales</taxon>
        <taxon>Zooshikellaceae</taxon>
        <taxon>Spartinivicinus</taxon>
    </lineage>
</organism>
<dbReference type="RefSeq" id="WP_274690301.1">
    <property type="nucleotide sequence ID" value="NZ_JAPMOU010000026.1"/>
</dbReference>
<evidence type="ECO:0000313" key="2">
    <source>
        <dbReference type="EMBL" id="MDE1463970.1"/>
    </source>
</evidence>
<sequence>MDIHYQRHWRLLWVIGVKLSYCLLFWPGAGYADELMPNKGFVSALVGDWRGEALQTPIGQRPYNISFHWVSTQCISGVANNGVSRHTWTFCQNDKNQLVLTFLSDFAGNNTPIHFKVIKTNSEQLTFKANSHPFMEVTVSRYGDVRWINVVHYGKLHVRIMLKKIHVDQP</sequence>
<proteinExistence type="predicted"/>
<gene>
    <name evidence="2" type="ORF">ORQ98_18615</name>
</gene>
<evidence type="ECO:0008006" key="4">
    <source>
        <dbReference type="Google" id="ProtNLM"/>
    </source>
</evidence>
<keyword evidence="1" id="KW-0812">Transmembrane</keyword>
<dbReference type="Proteomes" id="UP001528823">
    <property type="component" value="Unassembled WGS sequence"/>
</dbReference>
<dbReference type="EMBL" id="JAPMOU010000026">
    <property type="protein sequence ID" value="MDE1463970.1"/>
    <property type="molecule type" value="Genomic_DNA"/>
</dbReference>
<reference evidence="2 3" key="1">
    <citation type="submission" date="2022-11" db="EMBL/GenBank/DDBJ databases">
        <title>Spartinivicinus poritis sp. nov., isolated from scleractinian coral Porites lutea.</title>
        <authorList>
            <person name="Zhang G."/>
            <person name="Cai L."/>
            <person name="Wei Q."/>
        </authorList>
    </citation>
    <scope>NUCLEOTIDE SEQUENCE [LARGE SCALE GENOMIC DNA]</scope>
    <source>
        <strain evidence="2 3">A2-2</strain>
    </source>
</reference>
<evidence type="ECO:0000313" key="3">
    <source>
        <dbReference type="Proteomes" id="UP001528823"/>
    </source>
</evidence>
<keyword evidence="3" id="KW-1185">Reference proteome</keyword>
<feature type="transmembrane region" description="Helical" evidence="1">
    <location>
        <begin position="12"/>
        <end position="32"/>
    </location>
</feature>
<keyword evidence="1" id="KW-0472">Membrane</keyword>